<sequence length="54" mass="6303">MEQTVGKSSKVFTGHFPLTGLLRCPMCSHAMISHKVKKSKSDTYYIRYYQQFSR</sequence>
<name>A0A518VEF7_BRELA</name>
<dbReference type="Proteomes" id="UP000319432">
    <property type="component" value="Chromosome"/>
</dbReference>
<keyword evidence="3" id="KW-1185">Reference proteome</keyword>
<evidence type="ECO:0000259" key="1">
    <source>
        <dbReference type="Pfam" id="PF13408"/>
    </source>
</evidence>
<protein>
    <recommendedName>
        <fullName evidence="1">Recombinase zinc beta ribbon domain-containing protein</fullName>
    </recommendedName>
</protein>
<accession>A0A518VEF7</accession>
<gene>
    <name evidence="2" type="ORF">EEL30_25755</name>
</gene>
<dbReference type="OrthoDB" id="9811097at2"/>
<dbReference type="AlphaFoldDB" id="A0A518VEF7"/>
<dbReference type="Pfam" id="PF13408">
    <property type="entry name" value="Zn_ribbon_recom"/>
    <property type="match status" value="1"/>
</dbReference>
<dbReference type="InterPro" id="IPR025827">
    <property type="entry name" value="Zn_ribbon_recom_dom"/>
</dbReference>
<dbReference type="EMBL" id="CP033464">
    <property type="protein sequence ID" value="QDX95386.1"/>
    <property type="molecule type" value="Genomic_DNA"/>
</dbReference>
<proteinExistence type="predicted"/>
<feature type="domain" description="Recombinase zinc beta ribbon" evidence="1">
    <location>
        <begin position="17"/>
        <end position="46"/>
    </location>
</feature>
<organism evidence="2 3">
    <name type="scientific">Brevibacillus laterosporus</name>
    <name type="common">Bacillus laterosporus</name>
    <dbReference type="NCBI Taxonomy" id="1465"/>
    <lineage>
        <taxon>Bacteria</taxon>
        <taxon>Bacillati</taxon>
        <taxon>Bacillota</taxon>
        <taxon>Bacilli</taxon>
        <taxon>Bacillales</taxon>
        <taxon>Paenibacillaceae</taxon>
        <taxon>Brevibacillus</taxon>
    </lineage>
</organism>
<evidence type="ECO:0000313" key="2">
    <source>
        <dbReference type="EMBL" id="QDX95386.1"/>
    </source>
</evidence>
<reference evidence="2 3" key="1">
    <citation type="submission" date="2018-11" db="EMBL/GenBank/DDBJ databases">
        <title>Phylogenetic determinants of toxin gene distribution in genomes of Brevibacillus laterosporus.</title>
        <authorList>
            <person name="Glare T.R."/>
            <person name="Durrant A."/>
            <person name="Berry C."/>
            <person name="Palma L."/>
            <person name="Ormskirk M."/>
            <person name="Cox M.O."/>
        </authorList>
    </citation>
    <scope>NUCLEOTIDE SEQUENCE [LARGE SCALE GENOMIC DNA]</scope>
    <source>
        <strain evidence="2 3">1821L</strain>
    </source>
</reference>
<evidence type="ECO:0000313" key="3">
    <source>
        <dbReference type="Proteomes" id="UP000319432"/>
    </source>
</evidence>